<evidence type="ECO:0000256" key="6">
    <source>
        <dbReference type="ARBA" id="ARBA00022723"/>
    </source>
</evidence>
<evidence type="ECO:0000256" key="9">
    <source>
        <dbReference type="ARBA" id="ARBA00022989"/>
    </source>
</evidence>
<dbReference type="Pfam" id="PF02485">
    <property type="entry name" value="Branch"/>
    <property type="match status" value="1"/>
</dbReference>
<dbReference type="Proteomes" id="UP000292818">
    <property type="component" value="Unassembled WGS sequence"/>
</dbReference>
<comment type="caution">
    <text evidence="15">The sequence shown here is derived from an EMBL/GenBank/DDBJ whole genome shotgun (WGS) entry which is preliminary data.</text>
</comment>
<protein>
    <recommendedName>
        <fullName evidence="14">Peptide O-xylosyltransferase</fullName>
    </recommendedName>
</protein>
<keyword evidence="8" id="KW-0735">Signal-anchor</keyword>
<evidence type="ECO:0000256" key="4">
    <source>
        <dbReference type="ARBA" id="ARBA00022679"/>
    </source>
</evidence>
<evidence type="ECO:0000256" key="12">
    <source>
        <dbReference type="ARBA" id="ARBA00023157"/>
    </source>
</evidence>
<dbReference type="GO" id="GO:0046872">
    <property type="term" value="F:metal ion binding"/>
    <property type="evidence" value="ECO:0007669"/>
    <property type="project" value="UniProtKB-KW"/>
</dbReference>
<evidence type="ECO:0000256" key="8">
    <source>
        <dbReference type="ARBA" id="ARBA00022968"/>
    </source>
</evidence>
<keyword evidence="4 15" id="KW-0808">Transferase</keyword>
<dbReference type="InterPro" id="IPR043538">
    <property type="entry name" value="XYLT"/>
</dbReference>
<dbReference type="GO" id="GO:0050650">
    <property type="term" value="P:chondroitin sulfate proteoglycan biosynthetic process"/>
    <property type="evidence" value="ECO:0007669"/>
    <property type="project" value="TreeGrafter"/>
</dbReference>
<organism evidence="15 16">
    <name type="scientific">Lactobacillus delbrueckii</name>
    <dbReference type="NCBI Taxonomy" id="1584"/>
    <lineage>
        <taxon>Bacteria</taxon>
        <taxon>Bacillati</taxon>
        <taxon>Bacillota</taxon>
        <taxon>Bacilli</taxon>
        <taxon>Lactobacillales</taxon>
        <taxon>Lactobacillaceae</taxon>
        <taxon>Lactobacillus</taxon>
    </lineage>
</organism>
<proteinExistence type="predicted"/>
<keyword evidence="6" id="KW-0479">Metal-binding</keyword>
<name>A0A4Q7DTM6_9LACO</name>
<evidence type="ECO:0000256" key="7">
    <source>
        <dbReference type="ARBA" id="ARBA00022824"/>
    </source>
</evidence>
<keyword evidence="11" id="KW-0472">Membrane</keyword>
<dbReference type="EMBL" id="SETJ01000078">
    <property type="protein sequence ID" value="RZM15630.1"/>
    <property type="molecule type" value="Genomic_DNA"/>
</dbReference>
<dbReference type="AlphaFoldDB" id="A0A4Q7DTM6"/>
<evidence type="ECO:0000256" key="5">
    <source>
        <dbReference type="ARBA" id="ARBA00022692"/>
    </source>
</evidence>
<keyword evidence="13" id="KW-0325">Glycoprotein</keyword>
<dbReference type="PANTHER" id="PTHR46025">
    <property type="entry name" value="XYLOSYLTRANSFERASE OXT"/>
    <property type="match status" value="1"/>
</dbReference>
<sequence>MKHAFLITAHSNWKQLKLLLKQIDFPDHDIYVHIDAKAKNYPKAELEAVTQYSKVRIYSNFKVYWGGYTQTLAQLQLFKEASNNGPYDYYHMMSGADLLLVNNKEFDSFFEKNQGKEFIEFKDEQNERDPEIKRRTKLYHFLQNYRRRFKYQWLNNIFIFFERCSLALQIILHVNRVKNLDWKVKLGGNWCSVTNDFVSRMLQEEPKLLKLFKWTNCSDELLVQTIAFNCGFMNRMYHNPNGADNLRFIDWVRSKNGSPHTFTIADKELLEDATAGALIARKFSLDKDSEIINHILKKTGTPIVKLN</sequence>
<comment type="subcellular location">
    <subcellularLocation>
        <location evidence="2">Endoplasmic reticulum membrane</location>
        <topology evidence="2">Single-pass type II membrane protein</topology>
    </subcellularLocation>
    <subcellularLocation>
        <location evidence="1">Golgi apparatus membrane</location>
        <topology evidence="1">Single-pass type II membrane protein</topology>
    </subcellularLocation>
</comment>
<keyword evidence="3" id="KW-0328">Glycosyltransferase</keyword>
<dbReference type="GO" id="GO:0016020">
    <property type="term" value="C:membrane"/>
    <property type="evidence" value="ECO:0007669"/>
    <property type="project" value="InterPro"/>
</dbReference>
<dbReference type="RefSeq" id="WP_130137729.1">
    <property type="nucleotide sequence ID" value="NZ_SETJ01000078.1"/>
</dbReference>
<keyword evidence="9" id="KW-1133">Transmembrane helix</keyword>
<dbReference type="InterPro" id="IPR003406">
    <property type="entry name" value="Glyco_trans_14"/>
</dbReference>
<dbReference type="GO" id="GO:0030158">
    <property type="term" value="F:protein xylosyltransferase activity"/>
    <property type="evidence" value="ECO:0007669"/>
    <property type="project" value="InterPro"/>
</dbReference>
<evidence type="ECO:0000256" key="1">
    <source>
        <dbReference type="ARBA" id="ARBA00004323"/>
    </source>
</evidence>
<evidence type="ECO:0000256" key="13">
    <source>
        <dbReference type="ARBA" id="ARBA00023180"/>
    </source>
</evidence>
<evidence type="ECO:0000313" key="15">
    <source>
        <dbReference type="EMBL" id="RZM15630.1"/>
    </source>
</evidence>
<evidence type="ECO:0000256" key="14">
    <source>
        <dbReference type="ARBA" id="ARBA00042865"/>
    </source>
</evidence>
<dbReference type="GO" id="GO:0015012">
    <property type="term" value="P:heparan sulfate proteoglycan biosynthetic process"/>
    <property type="evidence" value="ECO:0007669"/>
    <property type="project" value="TreeGrafter"/>
</dbReference>
<keyword evidence="12" id="KW-1015">Disulfide bond</keyword>
<accession>A0A4Q7DTM6</accession>
<keyword evidence="5" id="KW-0812">Transmembrane</keyword>
<evidence type="ECO:0000256" key="2">
    <source>
        <dbReference type="ARBA" id="ARBA00004648"/>
    </source>
</evidence>
<evidence type="ECO:0000256" key="11">
    <source>
        <dbReference type="ARBA" id="ARBA00023136"/>
    </source>
</evidence>
<evidence type="ECO:0000256" key="10">
    <source>
        <dbReference type="ARBA" id="ARBA00023034"/>
    </source>
</evidence>
<evidence type="ECO:0000313" key="16">
    <source>
        <dbReference type="Proteomes" id="UP000292818"/>
    </source>
</evidence>
<keyword evidence="7" id="KW-0256">Endoplasmic reticulum</keyword>
<dbReference type="PANTHER" id="PTHR46025:SF3">
    <property type="entry name" value="XYLOSYLTRANSFERASE OXT"/>
    <property type="match status" value="1"/>
</dbReference>
<gene>
    <name evidence="15" type="ORF">LDELB18P1_1682</name>
</gene>
<evidence type="ECO:0000256" key="3">
    <source>
        <dbReference type="ARBA" id="ARBA00022676"/>
    </source>
</evidence>
<keyword evidence="10" id="KW-0333">Golgi apparatus</keyword>
<reference evidence="15 16" key="1">
    <citation type="submission" date="2019-01" db="EMBL/GenBank/DDBJ databases">
        <title>Colonization of the human gut by bovine bacteria present in Parmesan cheese.</title>
        <authorList>
            <person name="Lugli G.A."/>
            <person name="Milani C."/>
        </authorList>
    </citation>
    <scope>NUCLEOTIDE SEQUENCE [LARGE SCALE GENOMIC DNA]</scope>
    <source>
        <strain evidence="15 16">LDELB18P1</strain>
    </source>
</reference>